<dbReference type="PRINTS" id="PR00046">
    <property type="entry name" value="SIGMA70FCT"/>
</dbReference>
<dbReference type="Proteomes" id="UP001604336">
    <property type="component" value="Unassembled WGS sequence"/>
</dbReference>
<dbReference type="Gene3D" id="1.10.10.10">
    <property type="entry name" value="Winged helix-like DNA-binding domain superfamily/Winged helix DNA-binding domain"/>
    <property type="match status" value="2"/>
</dbReference>
<dbReference type="SUPFAM" id="SSF88946">
    <property type="entry name" value="Sigma2 domain of RNA polymerase sigma factors"/>
    <property type="match status" value="1"/>
</dbReference>
<feature type="domain" description="RNA polymerase sigma-70 region 2" evidence="7">
    <location>
        <begin position="324"/>
        <end position="392"/>
    </location>
</feature>
<dbReference type="InterPro" id="IPR050239">
    <property type="entry name" value="Sigma-70_RNA_pol_init_factors"/>
</dbReference>
<organism evidence="8 9">
    <name type="scientific">Abeliophyllum distichum</name>
    <dbReference type="NCBI Taxonomy" id="126358"/>
    <lineage>
        <taxon>Eukaryota</taxon>
        <taxon>Viridiplantae</taxon>
        <taxon>Streptophyta</taxon>
        <taxon>Embryophyta</taxon>
        <taxon>Tracheophyta</taxon>
        <taxon>Spermatophyta</taxon>
        <taxon>Magnoliopsida</taxon>
        <taxon>eudicotyledons</taxon>
        <taxon>Gunneridae</taxon>
        <taxon>Pentapetalae</taxon>
        <taxon>asterids</taxon>
        <taxon>lamiids</taxon>
        <taxon>Lamiales</taxon>
        <taxon>Oleaceae</taxon>
        <taxon>Forsythieae</taxon>
        <taxon>Abeliophyllum</taxon>
    </lineage>
</organism>
<dbReference type="GO" id="GO:0016987">
    <property type="term" value="F:sigma factor activity"/>
    <property type="evidence" value="ECO:0007669"/>
    <property type="project" value="UniProtKB-KW"/>
</dbReference>
<proteinExistence type="inferred from homology"/>
<comment type="caution">
    <text evidence="8">The sequence shown here is derived from an EMBL/GenBank/DDBJ whole genome shotgun (WGS) entry which is preliminary data.</text>
</comment>
<evidence type="ECO:0000256" key="3">
    <source>
        <dbReference type="ARBA" id="ARBA00023082"/>
    </source>
</evidence>
<dbReference type="InterPro" id="IPR007624">
    <property type="entry name" value="RNA_pol_sigma70_r3"/>
</dbReference>
<comment type="similarity">
    <text evidence="1">Belongs to the sigma-70 factor family.</text>
</comment>
<feature type="domain" description="RNA polymerase sigma-70 region 3" evidence="6">
    <location>
        <begin position="403"/>
        <end position="478"/>
    </location>
</feature>
<evidence type="ECO:0000256" key="2">
    <source>
        <dbReference type="ARBA" id="ARBA00023015"/>
    </source>
</evidence>
<gene>
    <name evidence="8" type="ORF">Adt_14074</name>
</gene>
<keyword evidence="3" id="KW-0731">Sigma factor</keyword>
<dbReference type="GO" id="GO:0003677">
    <property type="term" value="F:DNA binding"/>
    <property type="evidence" value="ECO:0007669"/>
    <property type="project" value="UniProtKB-KW"/>
</dbReference>
<keyword evidence="2" id="KW-0805">Transcription regulation</keyword>
<keyword evidence="5" id="KW-0804">Transcription</keyword>
<dbReference type="GO" id="GO:0071482">
    <property type="term" value="P:cellular response to light stimulus"/>
    <property type="evidence" value="ECO:0007669"/>
    <property type="project" value="UniProtKB-ARBA"/>
</dbReference>
<dbReference type="PANTHER" id="PTHR30603:SF13">
    <property type="entry name" value="RNA POLYMERASE SIGMA FACTOR SIGC"/>
    <property type="match status" value="1"/>
</dbReference>
<protein>
    <submittedName>
        <fullName evidence="8">RNA polymerase sigma factor sigC</fullName>
    </submittedName>
</protein>
<dbReference type="InterPro" id="IPR007627">
    <property type="entry name" value="RNA_pol_sigma70_r2"/>
</dbReference>
<dbReference type="Pfam" id="PF04539">
    <property type="entry name" value="Sigma70_r3"/>
    <property type="match status" value="1"/>
</dbReference>
<dbReference type="InterPro" id="IPR036388">
    <property type="entry name" value="WH-like_DNA-bd_sf"/>
</dbReference>
<dbReference type="InterPro" id="IPR000943">
    <property type="entry name" value="RNA_pol_sigma70"/>
</dbReference>
<accession>A0ABD1TYL4</accession>
<name>A0ABD1TYL4_9LAMI</name>
<evidence type="ECO:0000313" key="9">
    <source>
        <dbReference type="Proteomes" id="UP001604336"/>
    </source>
</evidence>
<dbReference type="InterPro" id="IPR014284">
    <property type="entry name" value="RNA_pol_sigma-70_dom"/>
</dbReference>
<evidence type="ECO:0000313" key="8">
    <source>
        <dbReference type="EMBL" id="KAL2517827.1"/>
    </source>
</evidence>
<sequence>MGFRLDFKWGSLSVQSLISASSSSSWPSSYSCRGKGRESIYLTRLPIASAIYGETETLIDPLGPRTCSSSPQILEDNYFGNKEIKMEPRKRSCNGLYSLIDDNIQMSAVEDKPAFLTSLQATEASQFSLLMKNLDKLEKMFSDSDVIRLERDILQQLKRLGALRLFHTCLSRSLKASLLFDLSDAPTQLVEETRINEPVDDHEGKVVVQSGKKEQRRLRRKKALEKGNDSSILELPLETISGDKISSRRRPSISRKKKLKIAKNEAEMSSGVKLVADLEKVRTLLEKETGQVASLNIWAEAARVEKKVLQQHLHHGWQCREELLRSTRSLVVFIAKNYRGLGVAFEDLIQAGNFGVLQGAERFDQSRGYKFSTYVQYWIRKSMSMLVARHARGVRIPFMLSKAINQVQKARKALSSSHGKHPDDNEVAKFTGLSIAKITSASKCLRVVGSIDQKMGEGISTKYLEVMPDTSIMSPEETVTRQQMIQDVYRLLNGLEPRERQVLILRFGLGNHPRKSLEEIGRLFCDFCSEVEEASWVMLLLGNLHSHRGEDAGSMQHLVHVSGREMDSVPTLASVSGNQTDARLCVFYNSGKARMPVYASVSGNQTDARLCVFYNSGKARMPVYGRYAFGKFHID</sequence>
<evidence type="ECO:0000256" key="4">
    <source>
        <dbReference type="ARBA" id="ARBA00023125"/>
    </source>
</evidence>
<dbReference type="InterPro" id="IPR013325">
    <property type="entry name" value="RNA_pol_sigma_r2"/>
</dbReference>
<evidence type="ECO:0000256" key="1">
    <source>
        <dbReference type="ARBA" id="ARBA00007788"/>
    </source>
</evidence>
<dbReference type="AlphaFoldDB" id="A0ABD1TYL4"/>
<evidence type="ECO:0000259" key="7">
    <source>
        <dbReference type="Pfam" id="PF04542"/>
    </source>
</evidence>
<dbReference type="Pfam" id="PF04542">
    <property type="entry name" value="Sigma70_r2"/>
    <property type="match status" value="1"/>
</dbReference>
<dbReference type="EMBL" id="JBFOLK010000004">
    <property type="protein sequence ID" value="KAL2517827.1"/>
    <property type="molecule type" value="Genomic_DNA"/>
</dbReference>
<reference evidence="9" key="1">
    <citation type="submission" date="2024-07" db="EMBL/GenBank/DDBJ databases">
        <title>Two chromosome-level genome assemblies of Korean endemic species Abeliophyllum distichum and Forsythia ovata (Oleaceae).</title>
        <authorList>
            <person name="Jang H."/>
        </authorList>
    </citation>
    <scope>NUCLEOTIDE SEQUENCE [LARGE SCALE GENOMIC DNA]</scope>
</reference>
<keyword evidence="9" id="KW-1185">Reference proteome</keyword>
<dbReference type="SUPFAM" id="SSF88659">
    <property type="entry name" value="Sigma3 and sigma4 domains of RNA polymerase sigma factors"/>
    <property type="match status" value="2"/>
</dbReference>
<dbReference type="PANTHER" id="PTHR30603">
    <property type="entry name" value="RNA POLYMERASE SIGMA FACTOR RPO"/>
    <property type="match status" value="1"/>
</dbReference>
<evidence type="ECO:0000256" key="5">
    <source>
        <dbReference type="ARBA" id="ARBA00023163"/>
    </source>
</evidence>
<evidence type="ECO:0000259" key="6">
    <source>
        <dbReference type="Pfam" id="PF04539"/>
    </source>
</evidence>
<dbReference type="NCBIfam" id="TIGR02937">
    <property type="entry name" value="sigma70-ECF"/>
    <property type="match status" value="1"/>
</dbReference>
<dbReference type="PROSITE" id="PS51257">
    <property type="entry name" value="PROKAR_LIPOPROTEIN"/>
    <property type="match status" value="1"/>
</dbReference>
<dbReference type="Gene3D" id="1.20.120.1810">
    <property type="match status" value="1"/>
</dbReference>
<dbReference type="InterPro" id="IPR013324">
    <property type="entry name" value="RNA_pol_sigma_r3/r4-like"/>
</dbReference>
<keyword evidence="4" id="KW-0238">DNA-binding</keyword>